<dbReference type="InterPro" id="IPR017380">
    <property type="entry name" value="Hist_AcTrfase_B-typ_cat-su"/>
</dbReference>
<comment type="function">
    <text evidence="9">Catalytic component of the histone acetylase B (HAT-B) complex. Has intrinsic substrate specificity that modifies lysine in recognition sequence GXGKXG. Involved in DNA double-strand break repair.</text>
</comment>
<feature type="binding site" evidence="11">
    <location>
        <begin position="260"/>
        <end position="262"/>
    </location>
    <ligand>
        <name>acetyl-CoA</name>
        <dbReference type="ChEBI" id="CHEBI:57288"/>
    </ligand>
</feature>
<evidence type="ECO:0000256" key="9">
    <source>
        <dbReference type="PIRNR" id="PIRNR038084"/>
    </source>
</evidence>
<feature type="region of interest" description="Interaction with histone H4 N-terminus" evidence="11">
    <location>
        <begin position="44"/>
        <end position="46"/>
    </location>
</feature>
<evidence type="ECO:0000313" key="15">
    <source>
        <dbReference type="EMBL" id="KAI1868224.1"/>
    </source>
</evidence>
<feature type="active site" description="Proton donor/acceptor" evidence="10">
    <location>
        <position position="295"/>
    </location>
</feature>
<reference evidence="15" key="1">
    <citation type="submission" date="2021-03" db="EMBL/GenBank/DDBJ databases">
        <title>Revisited historic fungal species revealed as producer of novel bioactive compounds through whole genome sequencing and comparative genomics.</title>
        <authorList>
            <person name="Vignolle G.A."/>
            <person name="Hochenegger N."/>
            <person name="Mach R.L."/>
            <person name="Mach-Aigner A.R."/>
            <person name="Javad Rahimi M."/>
            <person name="Salim K.A."/>
            <person name="Chan C.M."/>
            <person name="Lim L.B.L."/>
            <person name="Cai F."/>
            <person name="Druzhinina I.S."/>
            <person name="U'Ren J.M."/>
            <person name="Derntl C."/>
        </authorList>
    </citation>
    <scope>NUCLEOTIDE SEQUENCE</scope>
    <source>
        <strain evidence="15">TUCIM 5799</strain>
    </source>
</reference>
<evidence type="ECO:0000256" key="5">
    <source>
        <dbReference type="ARBA" id="ARBA00022679"/>
    </source>
</evidence>
<dbReference type="InterPro" id="IPR016181">
    <property type="entry name" value="Acyl_CoA_acyltransferase"/>
</dbReference>
<keyword evidence="5 9" id="KW-0808">Transferase</keyword>
<keyword evidence="7 9" id="KW-0012">Acyltransferase</keyword>
<evidence type="ECO:0000256" key="3">
    <source>
        <dbReference type="ARBA" id="ARBA00013184"/>
    </source>
</evidence>
<comment type="catalytic activity">
    <reaction evidence="8 9">
        <text>L-lysyl-[protein] + acetyl-CoA = N(6)-acetyl-L-lysyl-[protein] + CoA + H(+)</text>
        <dbReference type="Rhea" id="RHEA:45948"/>
        <dbReference type="Rhea" id="RHEA-COMP:9752"/>
        <dbReference type="Rhea" id="RHEA-COMP:10731"/>
        <dbReference type="ChEBI" id="CHEBI:15378"/>
        <dbReference type="ChEBI" id="CHEBI:29969"/>
        <dbReference type="ChEBI" id="CHEBI:57287"/>
        <dbReference type="ChEBI" id="CHEBI:57288"/>
        <dbReference type="ChEBI" id="CHEBI:61930"/>
        <dbReference type="EC" id="2.3.1.48"/>
    </reaction>
</comment>
<dbReference type="PIRSF" id="PIRSF038084">
    <property type="entry name" value="HAT-B_cat"/>
    <property type="match status" value="1"/>
</dbReference>
<evidence type="ECO:0000256" key="2">
    <source>
        <dbReference type="ARBA" id="ARBA00010543"/>
    </source>
</evidence>
<evidence type="ECO:0000313" key="16">
    <source>
        <dbReference type="Proteomes" id="UP000829685"/>
    </source>
</evidence>
<dbReference type="AlphaFoldDB" id="A0A9Q0ALA7"/>
<feature type="region of interest" description="Interaction with histone H4 N-terminus" evidence="11">
    <location>
        <begin position="212"/>
        <end position="214"/>
    </location>
</feature>
<evidence type="ECO:0000256" key="7">
    <source>
        <dbReference type="ARBA" id="ARBA00023315"/>
    </source>
</evidence>
<dbReference type="GO" id="GO:0005737">
    <property type="term" value="C:cytoplasm"/>
    <property type="evidence" value="ECO:0007669"/>
    <property type="project" value="UniProtKB-SubCell"/>
</dbReference>
<comment type="subunit">
    <text evidence="9">Component of the HAT-B complex composed of at least HAT1 and HAT2. The HAT-B complex binds to histone H4 tail.</text>
</comment>
<dbReference type="Gene3D" id="3.40.630.30">
    <property type="match status" value="1"/>
</dbReference>
<dbReference type="GO" id="GO:0005634">
    <property type="term" value="C:nucleus"/>
    <property type="evidence" value="ECO:0007669"/>
    <property type="project" value="UniProtKB-SubCell"/>
</dbReference>
<evidence type="ECO:0000256" key="13">
    <source>
        <dbReference type="SAM" id="MobiDB-lite"/>
    </source>
</evidence>
<feature type="binding site" evidence="11">
    <location>
        <position position="298"/>
    </location>
    <ligand>
        <name>acetyl-CoA</name>
        <dbReference type="ChEBI" id="CHEBI:57288"/>
    </ligand>
</feature>
<dbReference type="SUPFAM" id="SSF55729">
    <property type="entry name" value="Acyl-CoA N-acyltransferases (Nat)"/>
    <property type="match status" value="1"/>
</dbReference>
<comment type="similarity">
    <text evidence="2 9">Belongs to the HAT1 family.</text>
</comment>
<dbReference type="EC" id="2.3.1.48" evidence="3 9"/>
<dbReference type="PANTHER" id="PTHR12046">
    <property type="entry name" value="HISTONE ACETYLTRANSFERASE TYPE B CATALYTIC SUBUNIT"/>
    <property type="match status" value="1"/>
</dbReference>
<comment type="subcellular location">
    <subcellularLocation>
        <location evidence="9">Cytoplasm</location>
    </subcellularLocation>
    <subcellularLocation>
        <location evidence="1 9">Nucleus</location>
    </subcellularLocation>
</comment>
<dbReference type="InterPro" id="IPR019467">
    <property type="entry name" value="Hat1_N"/>
</dbReference>
<dbReference type="Pfam" id="PF10394">
    <property type="entry name" value="Hat1_N"/>
    <property type="match status" value="1"/>
</dbReference>
<evidence type="ECO:0000259" key="14">
    <source>
        <dbReference type="Pfam" id="PF10394"/>
    </source>
</evidence>
<organism evidence="15 16">
    <name type="scientific">Neoarthrinium moseri</name>
    <dbReference type="NCBI Taxonomy" id="1658444"/>
    <lineage>
        <taxon>Eukaryota</taxon>
        <taxon>Fungi</taxon>
        <taxon>Dikarya</taxon>
        <taxon>Ascomycota</taxon>
        <taxon>Pezizomycotina</taxon>
        <taxon>Sordariomycetes</taxon>
        <taxon>Xylariomycetidae</taxon>
        <taxon>Amphisphaeriales</taxon>
        <taxon>Apiosporaceae</taxon>
        <taxon>Neoarthrinium</taxon>
    </lineage>
</organism>
<feature type="region of interest" description="Disordered" evidence="13">
    <location>
        <begin position="469"/>
        <end position="505"/>
    </location>
</feature>
<dbReference type="GO" id="GO:0031509">
    <property type="term" value="P:subtelomeric heterochromatin formation"/>
    <property type="evidence" value="ECO:0007669"/>
    <property type="project" value="InterPro"/>
</dbReference>
<dbReference type="GO" id="GO:0000781">
    <property type="term" value="C:chromosome, telomeric region"/>
    <property type="evidence" value="ECO:0007669"/>
    <property type="project" value="GOC"/>
</dbReference>
<dbReference type="Proteomes" id="UP000829685">
    <property type="component" value="Unassembled WGS sequence"/>
</dbReference>
<evidence type="ECO:0000256" key="4">
    <source>
        <dbReference type="ARBA" id="ARBA00021268"/>
    </source>
</evidence>
<name>A0A9Q0ALA7_9PEZI</name>
<sequence>MSTGEEWTADANDAVTISLVQPTESGPKKIESFNPKFTYAIFGEEERIFGYKGLRVNLSYNASDMRPNLAVSSARKFQTVSEVQADDVVGTLKEFLPEVAFQKKSDYDLALKQTPKDWTPPGELIETIQRDGDTYEVWKGSLADAAVKQLVNRIQILVLFFIEGGSYVGQDPEGQDEPDYSLARWSVYFLYKKQSATEGQSQYIFQGYSTVYHFWLFEPLTPPASPTNKPIEPKVDDTWELPQEDLPYKQMSHRSRISQFVILPPFQGRGAGAMLYNTIFQLQSKDAATKEVTVEDPNEAFDLLRDLCDMKYLRKNVPEFAELSITPDISVPQKGGILHHNLQITHANSATSAKSILDIDALEALRVRTKIAPRQFSRLVEMHLMSKLPLSVRPLPDTSDMGPPKGKPSAADQTMYTLWRLILKQRLYRRNATILGEFEVTERIIKLNETLENVEWEYARILERLDAPRPGALENGDAVASGKRKLEDETNGAGGSSKKARVEDA</sequence>
<dbReference type="Gene3D" id="3.90.360.10">
    <property type="entry name" value="Histone acetyl transferase 1 (HAT1), N-terminal domain"/>
    <property type="match status" value="1"/>
</dbReference>
<dbReference type="Gene3D" id="1.10.10.390">
    <property type="match status" value="1"/>
</dbReference>
<evidence type="ECO:0000256" key="11">
    <source>
        <dbReference type="PIRSR" id="PIRSR038084-2"/>
    </source>
</evidence>
<dbReference type="GO" id="GO:0042393">
    <property type="term" value="F:histone binding"/>
    <property type="evidence" value="ECO:0007669"/>
    <property type="project" value="InterPro"/>
</dbReference>
<evidence type="ECO:0000256" key="6">
    <source>
        <dbReference type="ARBA" id="ARBA00023242"/>
    </source>
</evidence>
<evidence type="ECO:0000256" key="12">
    <source>
        <dbReference type="PIRSR" id="PIRSR038084-3"/>
    </source>
</evidence>
<evidence type="ECO:0000256" key="1">
    <source>
        <dbReference type="ARBA" id="ARBA00004123"/>
    </source>
</evidence>
<dbReference type="InterPro" id="IPR037113">
    <property type="entry name" value="Hat1_N_sf"/>
</dbReference>
<keyword evidence="9" id="KW-0963">Cytoplasm</keyword>
<comment type="caution">
    <text evidence="15">The sequence shown here is derived from an EMBL/GenBank/DDBJ whole genome shotgun (WGS) entry which is preliminary data.</text>
</comment>
<gene>
    <name evidence="15" type="ORF">JX265_007047</name>
</gene>
<evidence type="ECO:0000256" key="10">
    <source>
        <dbReference type="PIRSR" id="PIRSR038084-1"/>
    </source>
</evidence>
<proteinExistence type="inferred from homology"/>
<dbReference type="GO" id="GO:0004402">
    <property type="term" value="F:histone acetyltransferase activity"/>
    <property type="evidence" value="ECO:0007669"/>
    <property type="project" value="UniProtKB-UniRule"/>
</dbReference>
<accession>A0A9Q0ALA7</accession>
<dbReference type="EMBL" id="JAFIMR010000017">
    <property type="protein sequence ID" value="KAI1868224.1"/>
    <property type="molecule type" value="Genomic_DNA"/>
</dbReference>
<feature type="domain" description="Histone acetyl transferase HAT1 N-terminal" evidence="14">
    <location>
        <begin position="7"/>
        <end position="163"/>
    </location>
</feature>
<evidence type="ECO:0000256" key="8">
    <source>
        <dbReference type="ARBA" id="ARBA00048017"/>
    </source>
</evidence>
<keyword evidence="6 9" id="KW-0539">Nucleus</keyword>
<protein>
    <recommendedName>
        <fullName evidence="4 9">Histone acetyltransferase type B catalytic subunit</fullName>
        <ecNumber evidence="3 9">2.3.1.48</ecNumber>
    </recommendedName>
</protein>
<dbReference type="Pfam" id="PF21184">
    <property type="entry name" value="HAT1_C_fung"/>
    <property type="match status" value="1"/>
</dbReference>
<dbReference type="InterPro" id="IPR013523">
    <property type="entry name" value="Hist_AcTrfase_HAT1_C"/>
</dbReference>
<keyword evidence="16" id="KW-1185">Reference proteome</keyword>
<feature type="site" description="Interaction with histone H4 N-terminus" evidence="12">
    <location>
        <position position="185"/>
    </location>
</feature>